<evidence type="ECO:0000256" key="5">
    <source>
        <dbReference type="ARBA" id="ARBA00022500"/>
    </source>
</evidence>
<dbReference type="EMBL" id="SHMB01000001">
    <property type="protein sequence ID" value="TAA33236.1"/>
    <property type="molecule type" value="Genomic_DNA"/>
</dbReference>
<comment type="function">
    <text evidence="1 10">Controls the rotational direction of flagella during chemotaxis.</text>
</comment>
<dbReference type="GO" id="GO:0071978">
    <property type="term" value="P:bacterial-type flagellum-dependent swarming motility"/>
    <property type="evidence" value="ECO:0007669"/>
    <property type="project" value="TreeGrafter"/>
</dbReference>
<keyword evidence="6 10" id="KW-0812">Transmembrane</keyword>
<evidence type="ECO:0000313" key="13">
    <source>
        <dbReference type="Proteomes" id="UP000291286"/>
    </source>
</evidence>
<gene>
    <name evidence="12" type="ORF">EA661_02945</name>
</gene>
<protein>
    <recommendedName>
        <fullName evidence="10">Flagellar protein FliL</fullName>
    </recommendedName>
</protein>
<dbReference type="AlphaFoldDB" id="A0A4Q8LQZ6"/>
<reference evidence="12 13" key="1">
    <citation type="submission" date="2019-02" db="EMBL/GenBank/DDBJ databases">
        <title>WGS of Pseudoxanthomonas species novum from clinical isolates.</title>
        <authorList>
            <person name="Bernier A.-M."/>
            <person name="Bernard K."/>
            <person name="Vachon A."/>
        </authorList>
    </citation>
    <scope>NUCLEOTIDE SEQUENCE [LARGE SCALE GENOMIC DNA]</scope>
    <source>
        <strain evidence="12 13">NML171202</strain>
    </source>
</reference>
<keyword evidence="10" id="KW-0997">Cell inner membrane</keyword>
<proteinExistence type="inferred from homology"/>
<evidence type="ECO:0000256" key="4">
    <source>
        <dbReference type="ARBA" id="ARBA00022475"/>
    </source>
</evidence>
<dbReference type="Proteomes" id="UP000291286">
    <property type="component" value="Unassembled WGS sequence"/>
</dbReference>
<evidence type="ECO:0000256" key="3">
    <source>
        <dbReference type="ARBA" id="ARBA00008281"/>
    </source>
</evidence>
<evidence type="ECO:0000256" key="2">
    <source>
        <dbReference type="ARBA" id="ARBA00004162"/>
    </source>
</evidence>
<name>A0A4Q8LQZ6_9GAMM</name>
<sequence>MGSRLRGNDGRSFVGAPRRLGAGGSLGASPWPRRNSAANKAHRTFPAGSPRHRTHGTPLASRGAVSPFVDTGVVPVASKPAAAADAPKKKSKLPLILGAVVLLGGGMAGGWFIQQRAGGGHAAAEGAPAGEHGASAKAKAGATYFALDPAFVVNLADTDATRYLQADVQVMTRDPETLKALQDQAPAIRNRLLLLFGQQTAAGLAQRSGKERLQEAALVEVKKVLAGEGGPNKPEAVLFTSLVVQ</sequence>
<evidence type="ECO:0000256" key="9">
    <source>
        <dbReference type="ARBA" id="ARBA00023136"/>
    </source>
</evidence>
<keyword evidence="7 10" id="KW-0283">Flagellar rotation</keyword>
<keyword evidence="4" id="KW-1003">Cell membrane</keyword>
<dbReference type="PANTHER" id="PTHR35091:SF2">
    <property type="entry name" value="FLAGELLAR PROTEIN FLIL"/>
    <property type="match status" value="1"/>
</dbReference>
<keyword evidence="12" id="KW-0966">Cell projection</keyword>
<dbReference type="InterPro" id="IPR005503">
    <property type="entry name" value="FliL"/>
</dbReference>
<evidence type="ECO:0000313" key="12">
    <source>
        <dbReference type="EMBL" id="TAA33236.1"/>
    </source>
</evidence>
<accession>A0A4Q8LQZ6</accession>
<dbReference type="GO" id="GO:0005886">
    <property type="term" value="C:plasma membrane"/>
    <property type="evidence" value="ECO:0007669"/>
    <property type="project" value="UniProtKB-SubCell"/>
</dbReference>
<evidence type="ECO:0000256" key="8">
    <source>
        <dbReference type="ARBA" id="ARBA00022989"/>
    </source>
</evidence>
<organism evidence="12 13">
    <name type="scientific">Pseudoxanthomonas winnipegensis</name>
    <dbReference type="NCBI Taxonomy" id="2480810"/>
    <lineage>
        <taxon>Bacteria</taxon>
        <taxon>Pseudomonadati</taxon>
        <taxon>Pseudomonadota</taxon>
        <taxon>Gammaproteobacteria</taxon>
        <taxon>Lysobacterales</taxon>
        <taxon>Lysobacteraceae</taxon>
        <taxon>Pseudoxanthomonas</taxon>
    </lineage>
</organism>
<dbReference type="GO" id="GO:0009425">
    <property type="term" value="C:bacterial-type flagellum basal body"/>
    <property type="evidence" value="ECO:0007669"/>
    <property type="project" value="InterPro"/>
</dbReference>
<feature type="region of interest" description="Disordered" evidence="11">
    <location>
        <begin position="1"/>
        <end position="64"/>
    </location>
</feature>
<keyword evidence="8 10" id="KW-1133">Transmembrane helix</keyword>
<evidence type="ECO:0000256" key="11">
    <source>
        <dbReference type="SAM" id="MobiDB-lite"/>
    </source>
</evidence>
<evidence type="ECO:0000256" key="7">
    <source>
        <dbReference type="ARBA" id="ARBA00022779"/>
    </source>
</evidence>
<comment type="similarity">
    <text evidence="3 10">Belongs to the FliL family.</text>
</comment>
<comment type="caution">
    <text evidence="12">The sequence shown here is derived from an EMBL/GenBank/DDBJ whole genome shotgun (WGS) entry which is preliminary data.</text>
</comment>
<keyword evidence="12" id="KW-0282">Flagellum</keyword>
<feature type="transmembrane region" description="Helical" evidence="10">
    <location>
        <begin position="93"/>
        <end position="113"/>
    </location>
</feature>
<evidence type="ECO:0000256" key="10">
    <source>
        <dbReference type="RuleBase" id="RU364125"/>
    </source>
</evidence>
<keyword evidence="12" id="KW-0969">Cilium</keyword>
<dbReference type="PANTHER" id="PTHR35091">
    <property type="entry name" value="FLAGELLAR PROTEIN FLIL"/>
    <property type="match status" value="1"/>
</dbReference>
<evidence type="ECO:0000256" key="1">
    <source>
        <dbReference type="ARBA" id="ARBA00002254"/>
    </source>
</evidence>
<dbReference type="Pfam" id="PF03748">
    <property type="entry name" value="FliL"/>
    <property type="match status" value="1"/>
</dbReference>
<evidence type="ECO:0000256" key="6">
    <source>
        <dbReference type="ARBA" id="ARBA00022692"/>
    </source>
</evidence>
<keyword evidence="9 10" id="KW-0472">Membrane</keyword>
<keyword evidence="5 10" id="KW-0145">Chemotaxis</keyword>
<dbReference type="GO" id="GO:0006935">
    <property type="term" value="P:chemotaxis"/>
    <property type="evidence" value="ECO:0007669"/>
    <property type="project" value="UniProtKB-KW"/>
</dbReference>
<comment type="subcellular location">
    <subcellularLocation>
        <location evidence="10">Cell inner membrane</location>
    </subcellularLocation>
    <subcellularLocation>
        <location evidence="2">Cell membrane</location>
        <topology evidence="2">Single-pass membrane protein</topology>
    </subcellularLocation>
</comment>